<comment type="caution">
    <text evidence="1">The sequence shown here is derived from an EMBL/GenBank/DDBJ whole genome shotgun (WGS) entry which is preliminary data.</text>
</comment>
<dbReference type="EMBL" id="LODT01000029">
    <property type="protein sequence ID" value="KYQ92613.1"/>
    <property type="molecule type" value="Genomic_DNA"/>
</dbReference>
<protein>
    <submittedName>
        <fullName evidence="1">Uncharacterized protein</fullName>
    </submittedName>
</protein>
<dbReference type="AlphaFoldDB" id="A0A151ZF71"/>
<proteinExistence type="predicted"/>
<keyword evidence="2" id="KW-1185">Reference proteome</keyword>
<name>A0A151ZF71_TIELA</name>
<sequence>MSTILVIPKNEICHQLIYQYNNVKSDMDRISNVLSHLDLKNKLNMKATRIEIQEFLKILERLEVELPRNLDMESNKDLMVQHKKDFIEDVSLRIIESKRMLDFVQNEIEIQYKEEPIYKHLKLSTYLSSQSYNSNPLYRYRTKGNSNRKHKYVKKYHRQDNSYNLHQRDNYSYTSPMYSNEYHRQFIFHPYATSGCTNCGYCSLKQESVTVHQTFINIQSIPFFLPNPMPLPLPDFYKNNNSYFFKPYKYCNN</sequence>
<dbReference type="InParanoid" id="A0A151ZF71"/>
<organism evidence="1 2">
    <name type="scientific">Tieghemostelium lacteum</name>
    <name type="common">Slime mold</name>
    <name type="synonym">Dictyostelium lacteum</name>
    <dbReference type="NCBI Taxonomy" id="361077"/>
    <lineage>
        <taxon>Eukaryota</taxon>
        <taxon>Amoebozoa</taxon>
        <taxon>Evosea</taxon>
        <taxon>Eumycetozoa</taxon>
        <taxon>Dictyostelia</taxon>
        <taxon>Dictyosteliales</taxon>
        <taxon>Raperosteliaceae</taxon>
        <taxon>Tieghemostelium</taxon>
    </lineage>
</organism>
<accession>A0A151ZF71</accession>
<reference evidence="1 2" key="1">
    <citation type="submission" date="2015-12" db="EMBL/GenBank/DDBJ databases">
        <title>Dictyostelia acquired genes for synthesis and detection of signals that induce cell-type specialization by lateral gene transfer from prokaryotes.</title>
        <authorList>
            <person name="Gloeckner G."/>
            <person name="Schaap P."/>
        </authorList>
    </citation>
    <scope>NUCLEOTIDE SEQUENCE [LARGE SCALE GENOMIC DNA]</scope>
    <source>
        <strain evidence="1 2">TK</strain>
    </source>
</reference>
<dbReference type="Proteomes" id="UP000076078">
    <property type="component" value="Unassembled WGS sequence"/>
</dbReference>
<evidence type="ECO:0000313" key="1">
    <source>
        <dbReference type="EMBL" id="KYQ92613.1"/>
    </source>
</evidence>
<gene>
    <name evidence="1" type="ORF">DLAC_06608</name>
</gene>
<evidence type="ECO:0000313" key="2">
    <source>
        <dbReference type="Proteomes" id="UP000076078"/>
    </source>
</evidence>